<feature type="compositionally biased region" description="Basic residues" evidence="1">
    <location>
        <begin position="1"/>
        <end position="12"/>
    </location>
</feature>
<evidence type="ECO:0000313" key="2">
    <source>
        <dbReference type="EMBL" id="EOB11435.1"/>
    </source>
</evidence>
<accession>R0MBN7</accession>
<keyword evidence="3" id="KW-1185">Reference proteome</keyword>
<evidence type="ECO:0000313" key="3">
    <source>
        <dbReference type="Proteomes" id="UP000016927"/>
    </source>
</evidence>
<evidence type="ECO:0000256" key="1">
    <source>
        <dbReference type="SAM" id="MobiDB-lite"/>
    </source>
</evidence>
<sequence length="192" mass="22934">MGANKKKLKKHLRNNEIENKKKLANKKKDKKDVNFPNLVSDMSKSNYQDVNIPKNKQNLDLICKYDQNLELPLNQMNKEDFCITTVKPYKPIAFRVKKTSEEKHRYVFPSLPITTSLMPRCTTAIEENHFGHFQTKRFKEYRQLKNISLSHNLNKYKYVVDPIIYLNDDIFRSECDERYHNLISYIRDSKEE</sequence>
<dbReference type="EMBL" id="KB910096">
    <property type="protein sequence ID" value="EOB11435.1"/>
    <property type="molecule type" value="Genomic_DNA"/>
</dbReference>
<protein>
    <submittedName>
        <fullName evidence="2">Uncharacterized protein</fullName>
    </submittedName>
</protein>
<dbReference type="OrthoDB" id="10518099at2759"/>
<feature type="region of interest" description="Disordered" evidence="1">
    <location>
        <begin position="1"/>
        <end position="38"/>
    </location>
</feature>
<reference evidence="2 3" key="1">
    <citation type="journal article" date="2013" name="BMC Genomics">
        <title>Comparative genomics of parasitic silkworm microsporidia reveal an association between genome expansion and host adaptation.</title>
        <authorList>
            <person name="Pan G."/>
            <person name="Xu J."/>
            <person name="Li T."/>
            <person name="Xia Q."/>
            <person name="Liu S.L."/>
            <person name="Zhang G."/>
            <person name="Li S."/>
            <person name="Li C."/>
            <person name="Liu H."/>
            <person name="Yang L."/>
            <person name="Liu T."/>
            <person name="Zhang X."/>
            <person name="Wu Z."/>
            <person name="Fan W."/>
            <person name="Dang X."/>
            <person name="Xiang H."/>
            <person name="Tao M."/>
            <person name="Li Y."/>
            <person name="Hu J."/>
            <person name="Li Z."/>
            <person name="Lin L."/>
            <person name="Luo J."/>
            <person name="Geng L."/>
            <person name="Wang L."/>
            <person name="Long M."/>
            <person name="Wan Y."/>
            <person name="He N."/>
            <person name="Zhang Z."/>
            <person name="Lu C."/>
            <person name="Keeling P.J."/>
            <person name="Wang J."/>
            <person name="Xiang Z."/>
            <person name="Zhou Z."/>
        </authorList>
    </citation>
    <scope>NUCLEOTIDE SEQUENCE [LARGE SCALE GENOMIC DNA]</scope>
    <source>
        <strain evidence="3">CQ1 / CVCC 102059</strain>
    </source>
</reference>
<gene>
    <name evidence="2" type="ORF">NBO_1189g0002</name>
</gene>
<dbReference type="VEuPathDB" id="MicrosporidiaDB:NBO_1189g0002"/>
<name>R0MBN7_NOSB1</name>
<organism evidence="2 3">
    <name type="scientific">Nosema bombycis (strain CQ1 / CVCC 102059)</name>
    <name type="common">Microsporidian parasite</name>
    <name type="synonym">Pebrine of silkworm</name>
    <dbReference type="NCBI Taxonomy" id="578461"/>
    <lineage>
        <taxon>Eukaryota</taxon>
        <taxon>Fungi</taxon>
        <taxon>Fungi incertae sedis</taxon>
        <taxon>Microsporidia</taxon>
        <taxon>Nosematidae</taxon>
        <taxon>Nosema</taxon>
    </lineage>
</organism>
<dbReference type="HOGENOM" id="CLU_1441439_0_0_1"/>
<dbReference type="AlphaFoldDB" id="R0MBN7"/>
<proteinExistence type="predicted"/>
<dbReference type="Proteomes" id="UP000016927">
    <property type="component" value="Unassembled WGS sequence"/>
</dbReference>